<comment type="caution">
    <text evidence="3">The sequence shown here is derived from an EMBL/GenBank/DDBJ whole genome shotgun (WGS) entry which is preliminary data.</text>
</comment>
<dbReference type="PROSITE" id="PS50088">
    <property type="entry name" value="ANK_REPEAT"/>
    <property type="match status" value="4"/>
</dbReference>
<dbReference type="InterPro" id="IPR036770">
    <property type="entry name" value="Ankyrin_rpt-contain_sf"/>
</dbReference>
<dbReference type="PRINTS" id="PR01415">
    <property type="entry name" value="ANKYRIN"/>
</dbReference>
<evidence type="ECO:0000256" key="2">
    <source>
        <dbReference type="SAM" id="MobiDB-lite"/>
    </source>
</evidence>
<dbReference type="Proteomes" id="UP001152795">
    <property type="component" value="Unassembled WGS sequence"/>
</dbReference>
<name>A0A7D9LCG5_PARCT</name>
<feature type="compositionally biased region" description="Polar residues" evidence="2">
    <location>
        <begin position="506"/>
        <end position="547"/>
    </location>
</feature>
<feature type="compositionally biased region" description="Polar residues" evidence="2">
    <location>
        <begin position="360"/>
        <end position="379"/>
    </location>
</feature>
<dbReference type="OrthoDB" id="19014at2759"/>
<accession>A0A7D9LCG5</accession>
<dbReference type="InterPro" id="IPR002110">
    <property type="entry name" value="Ankyrin_rpt"/>
</dbReference>
<reference evidence="3" key="1">
    <citation type="submission" date="2020-04" db="EMBL/GenBank/DDBJ databases">
        <authorList>
            <person name="Alioto T."/>
            <person name="Alioto T."/>
            <person name="Gomez Garrido J."/>
        </authorList>
    </citation>
    <scope>NUCLEOTIDE SEQUENCE</scope>
    <source>
        <strain evidence="3">A484AB</strain>
    </source>
</reference>
<keyword evidence="4" id="KW-1185">Reference proteome</keyword>
<feature type="compositionally biased region" description="Basic and acidic residues" evidence="2">
    <location>
        <begin position="27"/>
        <end position="37"/>
    </location>
</feature>
<feature type="compositionally biased region" description="Basic and acidic residues" evidence="2">
    <location>
        <begin position="398"/>
        <end position="456"/>
    </location>
</feature>
<dbReference type="InterPro" id="IPR051226">
    <property type="entry name" value="PP1_Regulatory_Subunit"/>
</dbReference>
<dbReference type="EMBL" id="CACRXK020016564">
    <property type="protein sequence ID" value="CAB4030017.1"/>
    <property type="molecule type" value="Genomic_DNA"/>
</dbReference>
<dbReference type="GO" id="GO:0019208">
    <property type="term" value="F:phosphatase regulator activity"/>
    <property type="evidence" value="ECO:0007669"/>
    <property type="project" value="TreeGrafter"/>
</dbReference>
<feature type="compositionally biased region" description="Basic and acidic residues" evidence="2">
    <location>
        <begin position="489"/>
        <end position="504"/>
    </location>
</feature>
<dbReference type="GO" id="GO:0005737">
    <property type="term" value="C:cytoplasm"/>
    <property type="evidence" value="ECO:0007669"/>
    <property type="project" value="TreeGrafter"/>
</dbReference>
<dbReference type="GO" id="GO:0004857">
    <property type="term" value="F:enzyme inhibitor activity"/>
    <property type="evidence" value="ECO:0007669"/>
    <property type="project" value="TreeGrafter"/>
</dbReference>
<evidence type="ECO:0000313" key="4">
    <source>
        <dbReference type="Proteomes" id="UP001152795"/>
    </source>
</evidence>
<feature type="compositionally biased region" description="Basic residues" evidence="2">
    <location>
        <begin position="311"/>
        <end position="322"/>
    </location>
</feature>
<dbReference type="SUPFAM" id="SSF48403">
    <property type="entry name" value="Ankyrin repeat"/>
    <property type="match status" value="1"/>
</dbReference>
<sequence length="658" mass="73254">MSDRYDGVWVDEMDGPERLERAKKRRSEQLKRWEVRETTTSGEPKSKKHKRTLRFTPNIVMLEAARNDLDEVARLLESGVSPDLANEDGLTALHQSCIDGCDDMVKYLIEHKANVNACDNELWTPLHAAAACGHLSIIQYLIKNGGDVMALNLDGNLPAGVVEENEEVDRFLDKEMLKLGYDEAAIEELRLNRGKQLLDDLKDSVEKGRSLDIQDEDGATAFHVAAANGWTNVIDFLLENEADFEITDKDGWQAIHAAAAWGHDTILEVLVASGADLDSKTNDSRTPLDLTEETEIIELIEELKTKQVKYPRKGKGVRRKRSNTSNSSIKRTSIHEKCELSHADTKAEGAELFMQLQNTENTDASSPATDECSQTCDGQSNSSREENNSSGYVSEGSNETKTEEKHELIKTSEIAVDEKTKENKEIVKVETDVEVSTDERKGNEDKLKVETEENKTIKQSPVPKPPRLGTLNSARLDPQAYINFEIEPTESKSSKPDKTPDVKQDIPQNVSTETKVQNTEPKTELKTSTQVNANKNTNQLKTRSTENAIEDENTNQLERRTTSTLPKLPPTDKRKAPEPPGVATNTKQMSVRGSKKDSPKEVQKVPNEVQKVPTKNAALSSSPPPPTNTAAAASKDQPPTMEDLQQDIVYDFSLRDEK</sequence>
<evidence type="ECO:0000313" key="3">
    <source>
        <dbReference type="EMBL" id="CAB4030017.1"/>
    </source>
</evidence>
<dbReference type="PANTHER" id="PTHR24179">
    <property type="entry name" value="PROTEIN PHOSPHATASE 1 REGULATORY SUBUNIT 12"/>
    <property type="match status" value="1"/>
</dbReference>
<evidence type="ECO:0000256" key="1">
    <source>
        <dbReference type="ARBA" id="ARBA00022737"/>
    </source>
</evidence>
<feature type="region of interest" description="Disordered" evidence="2">
    <location>
        <begin position="360"/>
        <end position="658"/>
    </location>
</feature>
<feature type="compositionally biased region" description="Basic and acidic residues" evidence="2">
    <location>
        <begin position="594"/>
        <end position="603"/>
    </location>
</feature>
<dbReference type="PROSITE" id="PS50297">
    <property type="entry name" value="ANK_REP_REGION"/>
    <property type="match status" value="4"/>
</dbReference>
<feature type="region of interest" description="Disordered" evidence="2">
    <location>
        <begin position="16"/>
        <end position="50"/>
    </location>
</feature>
<gene>
    <name evidence="3" type="ORF">PACLA_8A024986</name>
</gene>
<organism evidence="3 4">
    <name type="scientific">Paramuricea clavata</name>
    <name type="common">Red gorgonian</name>
    <name type="synonym">Violescent sea-whip</name>
    <dbReference type="NCBI Taxonomy" id="317549"/>
    <lineage>
        <taxon>Eukaryota</taxon>
        <taxon>Metazoa</taxon>
        <taxon>Cnidaria</taxon>
        <taxon>Anthozoa</taxon>
        <taxon>Octocorallia</taxon>
        <taxon>Malacalcyonacea</taxon>
        <taxon>Plexauridae</taxon>
        <taxon>Paramuricea</taxon>
    </lineage>
</organism>
<protein>
    <submittedName>
        <fullName evidence="3">Phosphatase 1 regulatory subunit 16A</fullName>
    </submittedName>
</protein>
<proteinExistence type="predicted"/>
<dbReference type="AlphaFoldDB" id="A0A7D9LCG5"/>
<dbReference type="Gene3D" id="1.25.40.20">
    <property type="entry name" value="Ankyrin repeat-containing domain"/>
    <property type="match status" value="2"/>
</dbReference>
<dbReference type="SMART" id="SM00248">
    <property type="entry name" value="ANK"/>
    <property type="match status" value="5"/>
</dbReference>
<keyword evidence="1" id="KW-0677">Repeat</keyword>
<dbReference type="PANTHER" id="PTHR24179:SF29">
    <property type="entry name" value="LD46604P"/>
    <property type="match status" value="1"/>
</dbReference>
<dbReference type="Pfam" id="PF12796">
    <property type="entry name" value="Ank_2"/>
    <property type="match status" value="2"/>
</dbReference>
<feature type="region of interest" description="Disordered" evidence="2">
    <location>
        <begin position="311"/>
        <end position="336"/>
    </location>
</feature>